<comment type="caution">
    <text evidence="2">The sequence shown here is derived from an EMBL/GenBank/DDBJ whole genome shotgun (WGS) entry which is preliminary data.</text>
</comment>
<feature type="region of interest" description="Disordered" evidence="1">
    <location>
        <begin position="110"/>
        <end position="156"/>
    </location>
</feature>
<evidence type="ECO:0000313" key="2">
    <source>
        <dbReference type="EMBL" id="CAH2104251.1"/>
    </source>
</evidence>
<dbReference type="EMBL" id="CAKOGL010000027">
    <property type="protein sequence ID" value="CAH2104251.1"/>
    <property type="molecule type" value="Genomic_DNA"/>
</dbReference>
<name>A0AAU9UXP1_EUPED</name>
<protein>
    <submittedName>
        <fullName evidence="2">Uncharacterized protein</fullName>
    </submittedName>
</protein>
<dbReference type="Proteomes" id="UP001153954">
    <property type="component" value="Unassembled WGS sequence"/>
</dbReference>
<evidence type="ECO:0000256" key="1">
    <source>
        <dbReference type="SAM" id="MobiDB-lite"/>
    </source>
</evidence>
<sequence>MVVSIKYLVMERNERNTPVRFEKRVKFSPKWHEKLTGAEGCGESGSAGALTNSTRARTPRPRTCRGLTRHFHILLYLCSDEARAQPDAVRWTDCRRTRYLRSPVPSPLPSGTGWYSKTKRSTKDVPRMFAPPPIGFTAKGRGAVRPGTLSDYTTPDSRAETERMVIYDRPLM</sequence>
<gene>
    <name evidence="2" type="ORF">EEDITHA_LOCUS18651</name>
</gene>
<feature type="region of interest" description="Disordered" evidence="1">
    <location>
        <begin position="38"/>
        <end position="61"/>
    </location>
</feature>
<reference evidence="2" key="1">
    <citation type="submission" date="2022-03" db="EMBL/GenBank/DDBJ databases">
        <authorList>
            <person name="Tunstrom K."/>
        </authorList>
    </citation>
    <scope>NUCLEOTIDE SEQUENCE</scope>
</reference>
<organism evidence="2 3">
    <name type="scientific">Euphydryas editha</name>
    <name type="common">Edith's checkerspot</name>
    <dbReference type="NCBI Taxonomy" id="104508"/>
    <lineage>
        <taxon>Eukaryota</taxon>
        <taxon>Metazoa</taxon>
        <taxon>Ecdysozoa</taxon>
        <taxon>Arthropoda</taxon>
        <taxon>Hexapoda</taxon>
        <taxon>Insecta</taxon>
        <taxon>Pterygota</taxon>
        <taxon>Neoptera</taxon>
        <taxon>Endopterygota</taxon>
        <taxon>Lepidoptera</taxon>
        <taxon>Glossata</taxon>
        <taxon>Ditrysia</taxon>
        <taxon>Papilionoidea</taxon>
        <taxon>Nymphalidae</taxon>
        <taxon>Nymphalinae</taxon>
        <taxon>Euphydryas</taxon>
    </lineage>
</organism>
<accession>A0AAU9UXP1</accession>
<dbReference type="AlphaFoldDB" id="A0AAU9UXP1"/>
<evidence type="ECO:0000313" key="3">
    <source>
        <dbReference type="Proteomes" id="UP001153954"/>
    </source>
</evidence>
<keyword evidence="3" id="KW-1185">Reference proteome</keyword>
<proteinExistence type="predicted"/>